<dbReference type="CDD" id="cd06170">
    <property type="entry name" value="LuxR_C_like"/>
    <property type="match status" value="1"/>
</dbReference>
<evidence type="ECO:0000259" key="6">
    <source>
        <dbReference type="PROSITE" id="PS50110"/>
    </source>
</evidence>
<dbReference type="InterPro" id="IPR036388">
    <property type="entry name" value="WH-like_DNA-bd_sf"/>
</dbReference>
<evidence type="ECO:0000313" key="7">
    <source>
        <dbReference type="EMBL" id="CAH0535171.1"/>
    </source>
</evidence>
<dbReference type="InterPro" id="IPR011006">
    <property type="entry name" value="CheY-like_superfamily"/>
</dbReference>
<protein>
    <submittedName>
        <fullName evidence="7">Response regulator protein TmoT</fullName>
    </submittedName>
</protein>
<evidence type="ECO:0000256" key="2">
    <source>
        <dbReference type="ARBA" id="ARBA00023125"/>
    </source>
</evidence>
<evidence type="ECO:0000256" key="3">
    <source>
        <dbReference type="ARBA" id="ARBA00023163"/>
    </source>
</evidence>
<organism evidence="7 8">
    <name type="scientific">Vibrio stylophorae</name>
    <dbReference type="NCBI Taxonomy" id="659351"/>
    <lineage>
        <taxon>Bacteria</taxon>
        <taxon>Pseudomonadati</taxon>
        <taxon>Pseudomonadota</taxon>
        <taxon>Gammaproteobacteria</taxon>
        <taxon>Vibrionales</taxon>
        <taxon>Vibrionaceae</taxon>
        <taxon>Vibrio</taxon>
    </lineage>
</organism>
<keyword evidence="3" id="KW-0804">Transcription</keyword>
<dbReference type="CDD" id="cd17537">
    <property type="entry name" value="REC_FixJ"/>
    <property type="match status" value="1"/>
</dbReference>
<feature type="domain" description="Response regulatory" evidence="6">
    <location>
        <begin position="6"/>
        <end position="120"/>
    </location>
</feature>
<sequence length="199" mass="22206">MPKSLPIYLVDDEATVLESMAFMLESYGYRVHTFESGQAFLDSVDLNSLGCVILDSRMPNMTGQDVQREMQAKGSTLSVIYLTGHGDIPMAVEALKSGAFDFFQKPVEAETLMPAIELAMQKSMSHAQKGKEHQAMQSLTKREKEVLKLLVQGMKNQQMAETLFVSVRTIEVHRSNIMKKLNVNNVAALIHRVGTLLED</sequence>
<reference evidence="7" key="1">
    <citation type="submission" date="2021-11" db="EMBL/GenBank/DDBJ databases">
        <authorList>
            <person name="Rodrigo-Torres L."/>
            <person name="Arahal R. D."/>
            <person name="Lucena T."/>
        </authorList>
    </citation>
    <scope>NUCLEOTIDE SEQUENCE</scope>
    <source>
        <strain evidence="7">CECT 7929</strain>
    </source>
</reference>
<dbReference type="PROSITE" id="PS50110">
    <property type="entry name" value="RESPONSE_REGULATORY"/>
    <property type="match status" value="1"/>
</dbReference>
<dbReference type="Gene3D" id="1.10.10.10">
    <property type="entry name" value="Winged helix-like DNA-binding domain superfamily/Winged helix DNA-binding domain"/>
    <property type="match status" value="1"/>
</dbReference>
<dbReference type="Pfam" id="PF00072">
    <property type="entry name" value="Response_reg"/>
    <property type="match status" value="1"/>
</dbReference>
<dbReference type="EMBL" id="CAKLDI010000002">
    <property type="protein sequence ID" value="CAH0535171.1"/>
    <property type="molecule type" value="Genomic_DNA"/>
</dbReference>
<evidence type="ECO:0000259" key="5">
    <source>
        <dbReference type="PROSITE" id="PS50043"/>
    </source>
</evidence>
<feature type="modified residue" description="4-aspartylphosphate" evidence="4">
    <location>
        <position position="55"/>
    </location>
</feature>
<comment type="caution">
    <text evidence="7">The sequence shown here is derived from an EMBL/GenBank/DDBJ whole genome shotgun (WGS) entry which is preliminary data.</text>
</comment>
<evidence type="ECO:0000256" key="1">
    <source>
        <dbReference type="ARBA" id="ARBA00023015"/>
    </source>
</evidence>
<dbReference type="InterPro" id="IPR016032">
    <property type="entry name" value="Sig_transdc_resp-reg_C-effctor"/>
</dbReference>
<keyword evidence="2" id="KW-0238">DNA-binding</keyword>
<evidence type="ECO:0000256" key="4">
    <source>
        <dbReference type="PROSITE-ProRule" id="PRU00169"/>
    </source>
</evidence>
<keyword evidence="1" id="KW-0805">Transcription regulation</keyword>
<dbReference type="Proteomes" id="UP000838672">
    <property type="component" value="Unassembled WGS sequence"/>
</dbReference>
<dbReference type="SUPFAM" id="SSF46894">
    <property type="entry name" value="C-terminal effector domain of the bipartite response regulators"/>
    <property type="match status" value="1"/>
</dbReference>
<accession>A0ABM8ZY28</accession>
<dbReference type="SMART" id="SM00448">
    <property type="entry name" value="REC"/>
    <property type="match status" value="1"/>
</dbReference>
<name>A0ABM8ZY28_9VIBR</name>
<dbReference type="SUPFAM" id="SSF52172">
    <property type="entry name" value="CheY-like"/>
    <property type="match status" value="1"/>
</dbReference>
<dbReference type="Pfam" id="PF00196">
    <property type="entry name" value="GerE"/>
    <property type="match status" value="1"/>
</dbReference>
<gene>
    <name evidence="7" type="primary">tmoT</name>
    <name evidence="7" type="ORF">VST7929_02832</name>
</gene>
<keyword evidence="8" id="KW-1185">Reference proteome</keyword>
<dbReference type="RefSeq" id="WP_237468029.1">
    <property type="nucleotide sequence ID" value="NZ_CAKLDI010000002.1"/>
</dbReference>
<feature type="domain" description="HTH luxR-type" evidence="5">
    <location>
        <begin position="132"/>
        <end position="197"/>
    </location>
</feature>
<dbReference type="PANTHER" id="PTHR44688">
    <property type="entry name" value="DNA-BINDING TRANSCRIPTIONAL ACTIVATOR DEVR_DOSR"/>
    <property type="match status" value="1"/>
</dbReference>
<dbReference type="Gene3D" id="3.40.50.2300">
    <property type="match status" value="1"/>
</dbReference>
<dbReference type="InterPro" id="IPR000792">
    <property type="entry name" value="Tscrpt_reg_LuxR_C"/>
</dbReference>
<dbReference type="InterPro" id="IPR001789">
    <property type="entry name" value="Sig_transdc_resp-reg_receiver"/>
</dbReference>
<proteinExistence type="predicted"/>
<dbReference type="PANTHER" id="PTHR44688:SF16">
    <property type="entry name" value="DNA-BINDING TRANSCRIPTIONAL ACTIVATOR DEVR_DOSR"/>
    <property type="match status" value="1"/>
</dbReference>
<dbReference type="SMART" id="SM00421">
    <property type="entry name" value="HTH_LUXR"/>
    <property type="match status" value="1"/>
</dbReference>
<dbReference type="PRINTS" id="PR00038">
    <property type="entry name" value="HTHLUXR"/>
</dbReference>
<evidence type="ECO:0000313" key="8">
    <source>
        <dbReference type="Proteomes" id="UP000838672"/>
    </source>
</evidence>
<keyword evidence="4" id="KW-0597">Phosphoprotein</keyword>
<dbReference type="PROSITE" id="PS50043">
    <property type="entry name" value="HTH_LUXR_2"/>
    <property type="match status" value="1"/>
</dbReference>